<dbReference type="InterPro" id="IPR012296">
    <property type="entry name" value="Nuclease_put_TT1808"/>
</dbReference>
<dbReference type="HOGENOM" id="CLU_076312_3_2_0"/>
<dbReference type="CDD" id="cd06260">
    <property type="entry name" value="DUF820-like"/>
    <property type="match status" value="1"/>
</dbReference>
<name>A7NKA4_ROSCS</name>
<dbReference type="InterPro" id="IPR008538">
    <property type="entry name" value="Uma2"/>
</dbReference>
<organism evidence="2 3">
    <name type="scientific">Roseiflexus castenholzii (strain DSM 13941 / HLO8)</name>
    <dbReference type="NCBI Taxonomy" id="383372"/>
    <lineage>
        <taxon>Bacteria</taxon>
        <taxon>Bacillati</taxon>
        <taxon>Chloroflexota</taxon>
        <taxon>Chloroflexia</taxon>
        <taxon>Chloroflexales</taxon>
        <taxon>Roseiflexineae</taxon>
        <taxon>Roseiflexaceae</taxon>
        <taxon>Roseiflexus</taxon>
    </lineage>
</organism>
<dbReference type="Gene3D" id="3.90.1570.10">
    <property type="entry name" value="tt1808, chain A"/>
    <property type="match status" value="1"/>
</dbReference>
<dbReference type="PANTHER" id="PTHR34107:SF1">
    <property type="entry name" value="SLL0198 PROTEIN"/>
    <property type="match status" value="1"/>
</dbReference>
<dbReference type="PANTHER" id="PTHR34107">
    <property type="entry name" value="SLL0198 PROTEIN-RELATED"/>
    <property type="match status" value="1"/>
</dbReference>
<reference evidence="2 3" key="1">
    <citation type="submission" date="2007-08" db="EMBL/GenBank/DDBJ databases">
        <title>Complete sequence of Roseiflexus castenholzii DSM 13941.</title>
        <authorList>
            <consortium name="US DOE Joint Genome Institute"/>
            <person name="Copeland A."/>
            <person name="Lucas S."/>
            <person name="Lapidus A."/>
            <person name="Barry K."/>
            <person name="Glavina del Rio T."/>
            <person name="Dalin E."/>
            <person name="Tice H."/>
            <person name="Pitluck S."/>
            <person name="Thompson L.S."/>
            <person name="Brettin T."/>
            <person name="Bruce D."/>
            <person name="Detter J.C."/>
            <person name="Han C."/>
            <person name="Tapia R."/>
            <person name="Schmutz J."/>
            <person name="Larimer F."/>
            <person name="Land M."/>
            <person name="Hauser L."/>
            <person name="Kyrpides N."/>
            <person name="Mikhailova N."/>
            <person name="Bryant D.A."/>
            <person name="Hanada S."/>
            <person name="Tsukatani Y."/>
            <person name="Richardson P."/>
        </authorList>
    </citation>
    <scope>NUCLEOTIDE SEQUENCE [LARGE SCALE GENOMIC DNA]</scope>
    <source>
        <strain evidence="3">DSM 13941 / HLO8</strain>
    </source>
</reference>
<dbReference type="KEGG" id="rca:Rcas_1833"/>
<dbReference type="RefSeq" id="WP_012120349.1">
    <property type="nucleotide sequence ID" value="NC_009767.1"/>
</dbReference>
<evidence type="ECO:0000313" key="3">
    <source>
        <dbReference type="Proteomes" id="UP000000263"/>
    </source>
</evidence>
<feature type="domain" description="Putative restriction endonuclease" evidence="1">
    <location>
        <begin position="16"/>
        <end position="178"/>
    </location>
</feature>
<dbReference type="Pfam" id="PF05685">
    <property type="entry name" value="Uma2"/>
    <property type="match status" value="1"/>
</dbReference>
<accession>A7NKA4</accession>
<sequence length="185" mass="19890">MSIAPAQLMTAESFWLLPEGPIRRALVRGEVVETMPLGGRHGMLALRIGARLQQWAEAGGHGVVCVESGFVLARNPDTVRAPDVAFVAAAHIPVTGVPDGFWEQAPDLAVEIVSPSETAGDAREKVRDFLSAGARLVWEVHPRTHEVLVHRAEGSIQALSGDDLLQDPDVLPAFSCRVADIFAPY</sequence>
<gene>
    <name evidence="2" type="ordered locus">Rcas_1833</name>
</gene>
<dbReference type="SUPFAM" id="SSF52980">
    <property type="entry name" value="Restriction endonuclease-like"/>
    <property type="match status" value="1"/>
</dbReference>
<keyword evidence="3" id="KW-1185">Reference proteome</keyword>
<dbReference type="OrthoDB" id="154427at2"/>
<dbReference type="EMBL" id="CP000804">
    <property type="protein sequence ID" value="ABU57924.1"/>
    <property type="molecule type" value="Genomic_DNA"/>
</dbReference>
<proteinExistence type="predicted"/>
<dbReference type="AlphaFoldDB" id="A7NKA4"/>
<protein>
    <recommendedName>
        <fullName evidence="1">Putative restriction endonuclease domain-containing protein</fullName>
    </recommendedName>
</protein>
<dbReference type="InterPro" id="IPR011335">
    <property type="entry name" value="Restrct_endonuc-II-like"/>
</dbReference>
<evidence type="ECO:0000313" key="2">
    <source>
        <dbReference type="EMBL" id="ABU57924.1"/>
    </source>
</evidence>
<dbReference type="eggNOG" id="COG4636">
    <property type="taxonomic scope" value="Bacteria"/>
</dbReference>
<dbReference type="STRING" id="383372.Rcas_1833"/>
<evidence type="ECO:0000259" key="1">
    <source>
        <dbReference type="Pfam" id="PF05685"/>
    </source>
</evidence>
<dbReference type="Proteomes" id="UP000000263">
    <property type="component" value="Chromosome"/>
</dbReference>